<evidence type="ECO:0008006" key="4">
    <source>
        <dbReference type="Google" id="ProtNLM"/>
    </source>
</evidence>
<dbReference type="AlphaFoldDB" id="A0A0R0KEK4"/>
<reference evidence="2" key="2">
    <citation type="submission" date="2018-02" db="UniProtKB">
        <authorList>
            <consortium name="EnsemblPlants"/>
        </authorList>
    </citation>
    <scope>IDENTIFICATION</scope>
    <source>
        <strain evidence="2">Williams 82</strain>
    </source>
</reference>
<accession>A0A0R0KEK4</accession>
<sequence>MDEHVWEVLGADPKYCLIMALAPIARIRPGGAFLGCFSHSLDISIAFHAELQVSFLAIEIAQGKGLDQLWLKGDSLSLPQVFKSHLLVPWRFQNRWINCLSYTK</sequence>
<dbReference type="EMBL" id="CM000837">
    <property type="protein sequence ID" value="KRH62597.1"/>
    <property type="molecule type" value="Genomic_DNA"/>
</dbReference>
<dbReference type="Gramene" id="KRH62597">
    <property type="protein sequence ID" value="KRH62597"/>
    <property type="gene ID" value="GLYMA_04G118200"/>
</dbReference>
<reference evidence="1 2" key="1">
    <citation type="journal article" date="2010" name="Nature">
        <title>Genome sequence of the palaeopolyploid soybean.</title>
        <authorList>
            <person name="Schmutz J."/>
            <person name="Cannon S.B."/>
            <person name="Schlueter J."/>
            <person name="Ma J."/>
            <person name="Mitros T."/>
            <person name="Nelson W."/>
            <person name="Hyten D.L."/>
            <person name="Song Q."/>
            <person name="Thelen J.J."/>
            <person name="Cheng J."/>
            <person name="Xu D."/>
            <person name="Hellsten U."/>
            <person name="May G.D."/>
            <person name="Yu Y."/>
            <person name="Sakurai T."/>
            <person name="Umezawa T."/>
            <person name="Bhattacharyya M.K."/>
            <person name="Sandhu D."/>
            <person name="Valliyodan B."/>
            <person name="Lindquist E."/>
            <person name="Peto M."/>
            <person name="Grant D."/>
            <person name="Shu S."/>
            <person name="Goodstein D."/>
            <person name="Barry K."/>
            <person name="Futrell-Griggs M."/>
            <person name="Abernathy B."/>
            <person name="Du J."/>
            <person name="Tian Z."/>
            <person name="Zhu L."/>
            <person name="Gill N."/>
            <person name="Joshi T."/>
            <person name="Libault M."/>
            <person name="Sethuraman A."/>
            <person name="Zhang X.-C."/>
            <person name="Shinozaki K."/>
            <person name="Nguyen H.T."/>
            <person name="Wing R.A."/>
            <person name="Cregan P."/>
            <person name="Specht J."/>
            <person name="Grimwood J."/>
            <person name="Rokhsar D."/>
            <person name="Stacey G."/>
            <person name="Shoemaker R.C."/>
            <person name="Jackson S.A."/>
        </authorList>
    </citation>
    <scope>NUCLEOTIDE SEQUENCE</scope>
    <source>
        <strain evidence="2">cv. Williams 82</strain>
        <tissue evidence="1">Callus</tissue>
    </source>
</reference>
<reference evidence="1" key="3">
    <citation type="submission" date="2018-07" db="EMBL/GenBank/DDBJ databases">
        <title>WGS assembly of Glycine max.</title>
        <authorList>
            <person name="Schmutz J."/>
            <person name="Cannon S."/>
            <person name="Schlueter J."/>
            <person name="Ma J."/>
            <person name="Mitros T."/>
            <person name="Nelson W."/>
            <person name="Hyten D."/>
            <person name="Song Q."/>
            <person name="Thelen J."/>
            <person name="Cheng J."/>
            <person name="Xu D."/>
            <person name="Hellsten U."/>
            <person name="May G."/>
            <person name="Yu Y."/>
            <person name="Sakurai T."/>
            <person name="Umezawa T."/>
            <person name="Bhattacharyya M."/>
            <person name="Sandhu D."/>
            <person name="Valliyodan B."/>
            <person name="Lindquist E."/>
            <person name="Peto M."/>
            <person name="Grant D."/>
            <person name="Shu S."/>
            <person name="Goodstein D."/>
            <person name="Barry K."/>
            <person name="Futrell-Griggs M."/>
            <person name="Abernathy B."/>
            <person name="Du J."/>
            <person name="Tian Z."/>
            <person name="Zhu L."/>
            <person name="Gill N."/>
            <person name="Joshi T."/>
            <person name="Libault M."/>
            <person name="Sethuraman A."/>
            <person name="Zhang X."/>
            <person name="Shinozaki K."/>
            <person name="Nguyen H."/>
            <person name="Wing R."/>
            <person name="Cregan P."/>
            <person name="Specht J."/>
            <person name="Grimwood J."/>
            <person name="Rokhsar D."/>
            <person name="Stacey G."/>
            <person name="Shoemaker R."/>
            <person name="Jackson S."/>
        </authorList>
    </citation>
    <scope>NUCLEOTIDE SEQUENCE</scope>
    <source>
        <tissue evidence="1">Callus</tissue>
    </source>
</reference>
<proteinExistence type="predicted"/>
<dbReference type="OMA" id="WINCLSY"/>
<dbReference type="EnsemblPlants" id="KRH62597">
    <property type="protein sequence ID" value="KRH62597"/>
    <property type="gene ID" value="GLYMA_04G118200"/>
</dbReference>
<dbReference type="Proteomes" id="UP000008827">
    <property type="component" value="Chromosome 4"/>
</dbReference>
<keyword evidence="3" id="KW-1185">Reference proteome</keyword>
<evidence type="ECO:0000313" key="1">
    <source>
        <dbReference type="EMBL" id="KRH62597.1"/>
    </source>
</evidence>
<name>A0A0R0KEK4_SOYBN</name>
<gene>
    <name evidence="1" type="ORF">GLYMA_04G118200</name>
</gene>
<protein>
    <recommendedName>
        <fullName evidence="4">RNase H type-1 domain-containing protein</fullName>
    </recommendedName>
</protein>
<evidence type="ECO:0000313" key="2">
    <source>
        <dbReference type="EnsemblPlants" id="KRH62597"/>
    </source>
</evidence>
<organism evidence="1">
    <name type="scientific">Glycine max</name>
    <name type="common">Soybean</name>
    <name type="synonym">Glycine hispida</name>
    <dbReference type="NCBI Taxonomy" id="3847"/>
    <lineage>
        <taxon>Eukaryota</taxon>
        <taxon>Viridiplantae</taxon>
        <taxon>Streptophyta</taxon>
        <taxon>Embryophyta</taxon>
        <taxon>Tracheophyta</taxon>
        <taxon>Spermatophyta</taxon>
        <taxon>Magnoliopsida</taxon>
        <taxon>eudicotyledons</taxon>
        <taxon>Gunneridae</taxon>
        <taxon>Pentapetalae</taxon>
        <taxon>rosids</taxon>
        <taxon>fabids</taxon>
        <taxon>Fabales</taxon>
        <taxon>Fabaceae</taxon>
        <taxon>Papilionoideae</taxon>
        <taxon>50 kb inversion clade</taxon>
        <taxon>NPAAA clade</taxon>
        <taxon>indigoferoid/millettioid clade</taxon>
        <taxon>Phaseoleae</taxon>
        <taxon>Glycine</taxon>
        <taxon>Glycine subgen. Soja</taxon>
    </lineage>
</organism>
<dbReference type="InParanoid" id="A0A0R0KEK4"/>
<evidence type="ECO:0000313" key="3">
    <source>
        <dbReference type="Proteomes" id="UP000008827"/>
    </source>
</evidence>